<gene>
    <name evidence="1" type="ORF">MVEN_02290200</name>
</gene>
<comment type="caution">
    <text evidence="1">The sequence shown here is derived from an EMBL/GenBank/DDBJ whole genome shotgun (WGS) entry which is preliminary data.</text>
</comment>
<reference evidence="1" key="1">
    <citation type="submission" date="2020-05" db="EMBL/GenBank/DDBJ databases">
        <title>Mycena genomes resolve the evolution of fungal bioluminescence.</title>
        <authorList>
            <person name="Tsai I.J."/>
        </authorList>
    </citation>
    <scope>NUCLEOTIDE SEQUENCE</scope>
    <source>
        <strain evidence="1">CCC161011</strain>
    </source>
</reference>
<dbReference type="Proteomes" id="UP000620124">
    <property type="component" value="Unassembled WGS sequence"/>
</dbReference>
<evidence type="ECO:0000313" key="1">
    <source>
        <dbReference type="EMBL" id="KAF7334602.1"/>
    </source>
</evidence>
<keyword evidence="2" id="KW-1185">Reference proteome</keyword>
<organism evidence="1 2">
    <name type="scientific">Mycena venus</name>
    <dbReference type="NCBI Taxonomy" id="2733690"/>
    <lineage>
        <taxon>Eukaryota</taxon>
        <taxon>Fungi</taxon>
        <taxon>Dikarya</taxon>
        <taxon>Basidiomycota</taxon>
        <taxon>Agaricomycotina</taxon>
        <taxon>Agaricomycetes</taxon>
        <taxon>Agaricomycetidae</taxon>
        <taxon>Agaricales</taxon>
        <taxon>Marasmiineae</taxon>
        <taxon>Mycenaceae</taxon>
        <taxon>Mycena</taxon>
    </lineage>
</organism>
<protein>
    <submittedName>
        <fullName evidence="1">Uncharacterized protein</fullName>
    </submittedName>
</protein>
<name>A0A8H7CG13_9AGAR</name>
<accession>A0A8H7CG13</accession>
<proteinExistence type="predicted"/>
<evidence type="ECO:0000313" key="2">
    <source>
        <dbReference type="Proteomes" id="UP000620124"/>
    </source>
</evidence>
<sequence length="93" mass="10721">MEEFADFIQQAKHSQRWYGHRILCEFHRYFTSGAHLAAPRVIVKHTVGACEMRFSGVPPQYYLCVGGVTLKPPLPRQYPSLVFRRSSSLIRPT</sequence>
<dbReference type="EMBL" id="JACAZI010000026">
    <property type="protein sequence ID" value="KAF7334602.1"/>
    <property type="molecule type" value="Genomic_DNA"/>
</dbReference>
<dbReference type="AlphaFoldDB" id="A0A8H7CG13"/>